<gene>
    <name evidence="2" type="ORF">GWI33_021410</name>
</gene>
<dbReference type="Proteomes" id="UP000625711">
    <property type="component" value="Unassembled WGS sequence"/>
</dbReference>
<dbReference type="EMBL" id="JAACXV010014668">
    <property type="protein sequence ID" value="KAF7265147.1"/>
    <property type="molecule type" value="Genomic_DNA"/>
</dbReference>
<evidence type="ECO:0000256" key="1">
    <source>
        <dbReference type="SAM" id="MobiDB-lite"/>
    </source>
</evidence>
<name>A0A834HQJ6_RHYFE</name>
<protein>
    <submittedName>
        <fullName evidence="2">Uncharacterized protein</fullName>
    </submittedName>
</protein>
<dbReference type="AlphaFoldDB" id="A0A834HQJ6"/>
<accession>A0A834HQJ6</accession>
<organism evidence="2 3">
    <name type="scientific">Rhynchophorus ferrugineus</name>
    <name type="common">Red palm weevil</name>
    <name type="synonym">Curculio ferrugineus</name>
    <dbReference type="NCBI Taxonomy" id="354439"/>
    <lineage>
        <taxon>Eukaryota</taxon>
        <taxon>Metazoa</taxon>
        <taxon>Ecdysozoa</taxon>
        <taxon>Arthropoda</taxon>
        <taxon>Hexapoda</taxon>
        <taxon>Insecta</taxon>
        <taxon>Pterygota</taxon>
        <taxon>Neoptera</taxon>
        <taxon>Endopterygota</taxon>
        <taxon>Coleoptera</taxon>
        <taxon>Polyphaga</taxon>
        <taxon>Cucujiformia</taxon>
        <taxon>Curculionidae</taxon>
        <taxon>Dryophthorinae</taxon>
        <taxon>Rhynchophorus</taxon>
    </lineage>
</organism>
<comment type="caution">
    <text evidence="2">The sequence shown here is derived from an EMBL/GenBank/DDBJ whole genome shotgun (WGS) entry which is preliminary data.</text>
</comment>
<feature type="region of interest" description="Disordered" evidence="1">
    <location>
        <begin position="21"/>
        <end position="40"/>
    </location>
</feature>
<keyword evidence="3" id="KW-1185">Reference proteome</keyword>
<evidence type="ECO:0000313" key="3">
    <source>
        <dbReference type="Proteomes" id="UP000625711"/>
    </source>
</evidence>
<feature type="compositionally biased region" description="Polar residues" evidence="1">
    <location>
        <begin position="158"/>
        <end position="179"/>
    </location>
</feature>
<feature type="compositionally biased region" description="Basic and acidic residues" evidence="1">
    <location>
        <begin position="89"/>
        <end position="99"/>
    </location>
</feature>
<sequence>MSILIKLESLSEQKVNKLPNKESFVKKSHNRPAAPLSSSSCVPTCETGKVDYPDNSGITFRLMVRRPESDESWCGLVRNGTACSIAPGPERRRREEKKTKSAPFTGEKRRRRKKKRVRVWMRVHKKSGLKSGQGTKRLGPSGYQLGSRDGGRGGQKKGPSTSTSGPRTMHWSENSCGTR</sequence>
<reference evidence="2" key="1">
    <citation type="submission" date="2020-08" db="EMBL/GenBank/DDBJ databases">
        <title>Genome sequencing and assembly of the red palm weevil Rhynchophorus ferrugineus.</title>
        <authorList>
            <person name="Dias G.B."/>
            <person name="Bergman C.M."/>
            <person name="Manee M."/>
        </authorList>
    </citation>
    <scope>NUCLEOTIDE SEQUENCE</scope>
    <source>
        <strain evidence="2">AA-2017</strain>
        <tissue evidence="2">Whole larva</tissue>
    </source>
</reference>
<feature type="region of interest" description="Disordered" evidence="1">
    <location>
        <begin position="80"/>
        <end position="179"/>
    </location>
</feature>
<proteinExistence type="predicted"/>
<evidence type="ECO:0000313" key="2">
    <source>
        <dbReference type="EMBL" id="KAF7265147.1"/>
    </source>
</evidence>
<feature type="compositionally biased region" description="Basic residues" evidence="1">
    <location>
        <begin position="108"/>
        <end position="128"/>
    </location>
</feature>